<gene>
    <name evidence="3" type="ORF">CDL12_15743</name>
</gene>
<comment type="caution">
    <text evidence="3">The sequence shown here is derived from an EMBL/GenBank/DDBJ whole genome shotgun (WGS) entry which is preliminary data.</text>
</comment>
<keyword evidence="2" id="KW-1133">Transmembrane helix</keyword>
<keyword evidence="2" id="KW-0472">Membrane</keyword>
<evidence type="ECO:0000313" key="3">
    <source>
        <dbReference type="EMBL" id="PIN11653.1"/>
    </source>
</evidence>
<protein>
    <submittedName>
        <fullName evidence="3">Uncharacterized protein</fullName>
    </submittedName>
</protein>
<feature type="transmembrane region" description="Helical" evidence="2">
    <location>
        <begin position="78"/>
        <end position="100"/>
    </location>
</feature>
<proteinExistence type="predicted"/>
<reference evidence="4" key="1">
    <citation type="journal article" date="2018" name="Gigascience">
        <title>Genome assembly of the Pink Ipe (Handroanthus impetiginosus, Bignoniaceae), a highly valued, ecologically keystone Neotropical timber forest tree.</title>
        <authorList>
            <person name="Silva-Junior O.B."/>
            <person name="Grattapaglia D."/>
            <person name="Novaes E."/>
            <person name="Collevatti R.G."/>
        </authorList>
    </citation>
    <scope>NUCLEOTIDE SEQUENCE [LARGE SCALE GENOMIC DNA]</scope>
    <source>
        <strain evidence="4">cv. UFG-1</strain>
    </source>
</reference>
<dbReference type="Proteomes" id="UP000231279">
    <property type="component" value="Unassembled WGS sequence"/>
</dbReference>
<evidence type="ECO:0000256" key="1">
    <source>
        <dbReference type="SAM" id="Coils"/>
    </source>
</evidence>
<evidence type="ECO:0000313" key="4">
    <source>
        <dbReference type="Proteomes" id="UP000231279"/>
    </source>
</evidence>
<dbReference type="AlphaFoldDB" id="A0A2G9H2D3"/>
<name>A0A2G9H2D3_9LAMI</name>
<dbReference type="EMBL" id="NKXS01002899">
    <property type="protein sequence ID" value="PIN11653.1"/>
    <property type="molecule type" value="Genomic_DNA"/>
</dbReference>
<keyword evidence="1" id="KW-0175">Coiled coil</keyword>
<keyword evidence="4" id="KW-1185">Reference proteome</keyword>
<organism evidence="3 4">
    <name type="scientific">Handroanthus impetiginosus</name>
    <dbReference type="NCBI Taxonomy" id="429701"/>
    <lineage>
        <taxon>Eukaryota</taxon>
        <taxon>Viridiplantae</taxon>
        <taxon>Streptophyta</taxon>
        <taxon>Embryophyta</taxon>
        <taxon>Tracheophyta</taxon>
        <taxon>Spermatophyta</taxon>
        <taxon>Magnoliopsida</taxon>
        <taxon>eudicotyledons</taxon>
        <taxon>Gunneridae</taxon>
        <taxon>Pentapetalae</taxon>
        <taxon>asterids</taxon>
        <taxon>lamiids</taxon>
        <taxon>Lamiales</taxon>
        <taxon>Bignoniaceae</taxon>
        <taxon>Crescentiina</taxon>
        <taxon>Tabebuia alliance</taxon>
        <taxon>Handroanthus</taxon>
    </lineage>
</organism>
<evidence type="ECO:0000256" key="2">
    <source>
        <dbReference type="SAM" id="Phobius"/>
    </source>
</evidence>
<dbReference type="OrthoDB" id="4726at2759"/>
<sequence length="105" mass="11793">MATNRHMLEPIQVGSNVPEEAYVVSDSGTFAVGVATANSRGKELEIIMKRLQEIKEEVGALREMKVKLKEDKAANLGFLYNLLKAYVFVMMLLCVLAYFYRSDSV</sequence>
<feature type="coiled-coil region" evidence="1">
    <location>
        <begin position="44"/>
        <end position="71"/>
    </location>
</feature>
<accession>A0A2G9H2D3</accession>
<keyword evidence="2" id="KW-0812">Transmembrane</keyword>